<comment type="caution">
    <text evidence="1">The sequence shown here is derived from an EMBL/GenBank/DDBJ whole genome shotgun (WGS) entry which is preliminary data.</text>
</comment>
<organism evidence="1 2">
    <name type="scientific">Alteraurantiacibacter lauratis</name>
    <dbReference type="NCBI Taxonomy" id="2054627"/>
    <lineage>
        <taxon>Bacteria</taxon>
        <taxon>Pseudomonadati</taxon>
        <taxon>Pseudomonadota</taxon>
        <taxon>Alphaproteobacteria</taxon>
        <taxon>Sphingomonadales</taxon>
        <taxon>Erythrobacteraceae</taxon>
        <taxon>Alteraurantiacibacter</taxon>
    </lineage>
</organism>
<dbReference type="EMBL" id="JBHRSU010000023">
    <property type="protein sequence ID" value="MFC3100667.1"/>
    <property type="molecule type" value="Genomic_DNA"/>
</dbReference>
<accession>A0ABV7EGD6</accession>
<evidence type="ECO:0008006" key="3">
    <source>
        <dbReference type="Google" id="ProtNLM"/>
    </source>
</evidence>
<proteinExistence type="predicted"/>
<evidence type="ECO:0000313" key="2">
    <source>
        <dbReference type="Proteomes" id="UP001595378"/>
    </source>
</evidence>
<protein>
    <recommendedName>
        <fullName evidence="3">Helix-turn-helix domain-containing protein</fullName>
    </recommendedName>
</protein>
<dbReference type="RefSeq" id="WP_336920606.1">
    <property type="nucleotide sequence ID" value="NZ_JBANRN010000021.1"/>
</dbReference>
<sequence>MSSKNALTTRTGRGKTAPVTITQDGLEVIEAMAAEGQDQRTIAKRLGIDRKTLDVIRKARPEVDEAFERGLAALGDELTHHLLNAARNGNIVAMIYLTKARLGWREGDAPEAKPNITINLPDSQTPEAYMRTIRVVETAAAEATALPRAEAIR</sequence>
<name>A0ABV7EGD6_9SPHN</name>
<dbReference type="Proteomes" id="UP001595378">
    <property type="component" value="Unassembled WGS sequence"/>
</dbReference>
<evidence type="ECO:0000313" key="1">
    <source>
        <dbReference type="EMBL" id="MFC3100667.1"/>
    </source>
</evidence>
<gene>
    <name evidence="1" type="ORF">ACFODK_07195</name>
</gene>
<reference evidence="2" key="1">
    <citation type="journal article" date="2019" name="Int. J. Syst. Evol. Microbiol.">
        <title>The Global Catalogue of Microorganisms (GCM) 10K type strain sequencing project: providing services to taxonomists for standard genome sequencing and annotation.</title>
        <authorList>
            <consortium name="The Broad Institute Genomics Platform"/>
            <consortium name="The Broad Institute Genome Sequencing Center for Infectious Disease"/>
            <person name="Wu L."/>
            <person name="Ma J."/>
        </authorList>
    </citation>
    <scope>NUCLEOTIDE SEQUENCE [LARGE SCALE GENOMIC DNA]</scope>
    <source>
        <strain evidence="2">KCTC 52606</strain>
    </source>
</reference>
<keyword evidence="2" id="KW-1185">Reference proteome</keyword>